<gene>
    <name evidence="2" type="ORF">N187_03260</name>
</gene>
<evidence type="ECO:0008006" key="4">
    <source>
        <dbReference type="Google" id="ProtNLM"/>
    </source>
</evidence>
<name>A0ABM6FUU5_BORAN</name>
<evidence type="ECO:0000313" key="3">
    <source>
        <dbReference type="Proteomes" id="UP000185502"/>
    </source>
</evidence>
<evidence type="ECO:0000313" key="2">
    <source>
        <dbReference type="EMBL" id="APR65090.1"/>
    </source>
</evidence>
<feature type="transmembrane region" description="Helical" evidence="1">
    <location>
        <begin position="95"/>
        <end position="118"/>
    </location>
</feature>
<protein>
    <recommendedName>
        <fullName evidence="4">DZANK-type domain-containing protein</fullName>
    </recommendedName>
</protein>
<organism evidence="2 3">
    <name type="scientific">Borrelia anserina Es</name>
    <dbReference type="NCBI Taxonomy" id="1365188"/>
    <lineage>
        <taxon>Bacteria</taxon>
        <taxon>Pseudomonadati</taxon>
        <taxon>Spirochaetota</taxon>
        <taxon>Spirochaetia</taxon>
        <taxon>Spirochaetales</taxon>
        <taxon>Borreliaceae</taxon>
        <taxon>Borrelia</taxon>
    </lineage>
</organism>
<keyword evidence="3" id="KW-1185">Reference proteome</keyword>
<dbReference type="Proteomes" id="UP000185502">
    <property type="component" value="Chromosome"/>
</dbReference>
<proteinExistence type="predicted"/>
<dbReference type="RefSeq" id="WP_025419817.1">
    <property type="nucleotide sequence ID" value="NZ_CP013704.1"/>
</dbReference>
<accession>A0ABM6FUU5</accession>
<keyword evidence="1" id="KW-1133">Transmembrane helix</keyword>
<keyword evidence="1" id="KW-0472">Membrane</keyword>
<dbReference type="EMBL" id="CP013704">
    <property type="protein sequence ID" value="APR65090.1"/>
    <property type="molecule type" value="Genomic_DNA"/>
</dbReference>
<evidence type="ECO:0000256" key="1">
    <source>
        <dbReference type="SAM" id="Phobius"/>
    </source>
</evidence>
<reference evidence="2" key="1">
    <citation type="submission" date="2015-12" db="EMBL/GenBank/DDBJ databases">
        <title>Chromosome of the avian spirochetosis agent Borrelia anserina Es.</title>
        <authorList>
            <person name="Elbir H."/>
            <person name="Sitlani P."/>
            <person name="Bergstroem S."/>
            <person name="Barbour A.G."/>
        </authorList>
    </citation>
    <scope>NUCLEOTIDE SEQUENCE [LARGE SCALE GENOMIC DNA]</scope>
    <source>
        <strain evidence="2">Es</strain>
    </source>
</reference>
<sequence length="119" mass="13978">MKEVNFEVFCEQCEEKVGLNKSVCWNCHSKLGDLECPNCGYSDVVSAFERGCPRCGYSPFEEQFKGRPFKIRQRVRFKDSGNNNKFFKSRFDFGLNINVMLYLFSSFLIVVLFVYILFF</sequence>
<keyword evidence="1" id="KW-0812">Transmembrane</keyword>